<reference evidence="6" key="1">
    <citation type="submission" date="2022-11" db="EMBL/GenBank/DDBJ databases">
        <authorList>
            <person name="Petersen C."/>
        </authorList>
    </citation>
    <scope>NUCLEOTIDE SEQUENCE</scope>
    <source>
        <strain evidence="6">IBT 29864</strain>
    </source>
</reference>
<dbReference type="CDD" id="cd00200">
    <property type="entry name" value="WD40"/>
    <property type="match status" value="1"/>
</dbReference>
<dbReference type="PROSITE" id="PS50294">
    <property type="entry name" value="WD_REPEATS_REGION"/>
    <property type="match status" value="1"/>
</dbReference>
<feature type="repeat" description="WD" evidence="3">
    <location>
        <begin position="488"/>
        <end position="529"/>
    </location>
</feature>
<feature type="compositionally biased region" description="Basic and acidic residues" evidence="4">
    <location>
        <begin position="1"/>
        <end position="10"/>
    </location>
</feature>
<dbReference type="PANTHER" id="PTHR10039">
    <property type="entry name" value="AMELOGENIN"/>
    <property type="match status" value="1"/>
</dbReference>
<dbReference type="PROSITE" id="PS50837">
    <property type="entry name" value="NACHT"/>
    <property type="match status" value="1"/>
</dbReference>
<evidence type="ECO:0000259" key="5">
    <source>
        <dbReference type="PROSITE" id="PS50837"/>
    </source>
</evidence>
<dbReference type="InterPro" id="IPR015943">
    <property type="entry name" value="WD40/YVTN_repeat-like_dom_sf"/>
</dbReference>
<evidence type="ECO:0000256" key="2">
    <source>
        <dbReference type="ARBA" id="ARBA00022737"/>
    </source>
</evidence>
<feature type="repeat" description="WD" evidence="3">
    <location>
        <begin position="462"/>
        <end position="487"/>
    </location>
</feature>
<dbReference type="Pfam" id="PF00400">
    <property type="entry name" value="WD40"/>
    <property type="match status" value="3"/>
</dbReference>
<protein>
    <recommendedName>
        <fullName evidence="5">NACHT domain-containing protein</fullName>
    </recommendedName>
</protein>
<feature type="region of interest" description="Disordered" evidence="4">
    <location>
        <begin position="1"/>
        <end position="46"/>
    </location>
</feature>
<dbReference type="InterPro" id="IPR027417">
    <property type="entry name" value="P-loop_NTPase"/>
</dbReference>
<dbReference type="Gene3D" id="3.40.50.300">
    <property type="entry name" value="P-loop containing nucleotide triphosphate hydrolases"/>
    <property type="match status" value="1"/>
</dbReference>
<keyword evidence="7" id="KW-1185">Reference proteome</keyword>
<dbReference type="SMART" id="SM00320">
    <property type="entry name" value="WD40"/>
    <property type="match status" value="5"/>
</dbReference>
<keyword evidence="1 3" id="KW-0853">WD repeat</keyword>
<dbReference type="Proteomes" id="UP001147782">
    <property type="component" value="Unassembled WGS sequence"/>
</dbReference>
<dbReference type="Pfam" id="PF17046">
    <property type="entry name" value="Ses_B"/>
    <property type="match status" value="1"/>
</dbReference>
<proteinExistence type="predicted"/>
<dbReference type="InterPro" id="IPR019775">
    <property type="entry name" value="WD40_repeat_CS"/>
</dbReference>
<dbReference type="SUPFAM" id="SSF50978">
    <property type="entry name" value="WD40 repeat-like"/>
    <property type="match status" value="1"/>
</dbReference>
<accession>A0A9W9SGW8</accession>
<dbReference type="RefSeq" id="XP_056556683.1">
    <property type="nucleotide sequence ID" value="XM_056698158.1"/>
</dbReference>
<dbReference type="EMBL" id="JAPZBS010000004">
    <property type="protein sequence ID" value="KAJ5377820.1"/>
    <property type="molecule type" value="Genomic_DNA"/>
</dbReference>
<evidence type="ECO:0000313" key="7">
    <source>
        <dbReference type="Proteomes" id="UP001147782"/>
    </source>
</evidence>
<evidence type="ECO:0000256" key="1">
    <source>
        <dbReference type="ARBA" id="ARBA00022574"/>
    </source>
</evidence>
<feature type="compositionally biased region" description="Polar residues" evidence="4">
    <location>
        <begin position="11"/>
        <end position="34"/>
    </location>
</feature>
<name>A0A9W9SGW8_9EURO</name>
<dbReference type="GeneID" id="81437337"/>
<dbReference type="InterPro" id="IPR001680">
    <property type="entry name" value="WD40_rpt"/>
</dbReference>
<feature type="domain" description="NACHT" evidence="5">
    <location>
        <begin position="99"/>
        <end position="245"/>
    </location>
</feature>
<dbReference type="InterPro" id="IPR036322">
    <property type="entry name" value="WD40_repeat_dom_sf"/>
</dbReference>
<dbReference type="InterPro" id="IPR031469">
    <property type="entry name" value="SesB_dom"/>
</dbReference>
<gene>
    <name evidence="6" type="ORF">N7496_005229</name>
</gene>
<comment type="caution">
    <text evidence="6">The sequence shown here is derived from an EMBL/GenBank/DDBJ whole genome shotgun (WGS) entry which is preliminary data.</text>
</comment>
<dbReference type="Gene3D" id="2.130.10.10">
    <property type="entry name" value="YVTN repeat-like/Quinoprotein amine dehydrogenase"/>
    <property type="match status" value="3"/>
</dbReference>
<dbReference type="PANTHER" id="PTHR10039:SF14">
    <property type="entry name" value="NACHT DOMAIN-CONTAINING PROTEIN"/>
    <property type="match status" value="1"/>
</dbReference>
<dbReference type="InterPro" id="IPR007111">
    <property type="entry name" value="NACHT_NTPase"/>
</dbReference>
<evidence type="ECO:0000256" key="3">
    <source>
        <dbReference type="PROSITE-ProRule" id="PRU00221"/>
    </source>
</evidence>
<dbReference type="OrthoDB" id="538223at2759"/>
<dbReference type="PROSITE" id="PS50082">
    <property type="entry name" value="WD_REPEATS_2"/>
    <property type="match status" value="3"/>
</dbReference>
<organism evidence="6 7">
    <name type="scientific">Penicillium cataractarum</name>
    <dbReference type="NCBI Taxonomy" id="2100454"/>
    <lineage>
        <taxon>Eukaryota</taxon>
        <taxon>Fungi</taxon>
        <taxon>Dikarya</taxon>
        <taxon>Ascomycota</taxon>
        <taxon>Pezizomycotina</taxon>
        <taxon>Eurotiomycetes</taxon>
        <taxon>Eurotiomycetidae</taxon>
        <taxon>Eurotiales</taxon>
        <taxon>Aspergillaceae</taxon>
        <taxon>Penicillium</taxon>
    </lineage>
</organism>
<evidence type="ECO:0000256" key="4">
    <source>
        <dbReference type="SAM" id="MobiDB-lite"/>
    </source>
</evidence>
<feature type="repeat" description="WD" evidence="3">
    <location>
        <begin position="653"/>
        <end position="687"/>
    </location>
</feature>
<keyword evidence="2" id="KW-0677">Repeat</keyword>
<dbReference type="PROSITE" id="PS00678">
    <property type="entry name" value="WD_REPEATS_1"/>
    <property type="match status" value="1"/>
</dbReference>
<dbReference type="AlphaFoldDB" id="A0A9W9SGW8"/>
<dbReference type="Pfam" id="PF24883">
    <property type="entry name" value="NPHP3_N"/>
    <property type="match status" value="1"/>
</dbReference>
<evidence type="ECO:0000313" key="6">
    <source>
        <dbReference type="EMBL" id="KAJ5377820.1"/>
    </source>
</evidence>
<reference evidence="6" key="2">
    <citation type="journal article" date="2023" name="IMA Fungus">
        <title>Comparative genomic study of the Penicillium genus elucidates a diverse pangenome and 15 lateral gene transfer events.</title>
        <authorList>
            <person name="Petersen C."/>
            <person name="Sorensen T."/>
            <person name="Nielsen M.R."/>
            <person name="Sondergaard T.E."/>
            <person name="Sorensen J.L."/>
            <person name="Fitzpatrick D.A."/>
            <person name="Frisvad J.C."/>
            <person name="Nielsen K.L."/>
        </authorList>
    </citation>
    <scope>NUCLEOTIDE SEQUENCE</scope>
    <source>
        <strain evidence="6">IBT 29864</strain>
    </source>
</reference>
<dbReference type="InterPro" id="IPR056884">
    <property type="entry name" value="NPHP3-like_N"/>
</dbReference>
<sequence>MARPLQDRTVNRSSASFDGSNNSGLQVGQNNGTIHTHHYHQTDDSKAENRNCIRALHATDPRLDKARIESTKGGLLEDAYNWVLDNDEFKRWCHEQESQLLWVKGDPGKGKTMLMCGGINELSKSAPVSEITVVYFFCQAGNDRINHGTAVLRGLIFMFVEKHPGLISHVRREYDTAEAQAFEGPNTWEALLRTTYLIIDALDECTLELGRPLDVIVDQSCLYPNVKWLVSSRNRPSIEQALETAPRKARLWLEINEASISNAVASFIHFKVEILKSKKKNFSDDIRDAVSQHLLANAQGTFLWAALVCEELANYKVLTRYIRKKLVEYPPGLDPLYHGMLKQIGDSDDAELCRSILGIITTVYRPITLEELSSCIEMPEDVELCDLEEILGLCGSFLTLRGSTISLVHQSAKDFLRRKAVHEIFPRGEEFVHYSIFSRSLDAMAETLRRDIYNLVFPGYHSDLLASGSEDCMIKIWNARNGQCLRSLEGHLYKVCAITLSHDSQLLASSSYDHTSKIWELKSGKCLQTLDHQFPVRTVALSLNSRILASSCRLHKPGSFGSRDHTIKLWDTSRWKCLQTLNGHTKSVEIWDTSSRQKPHEFDNNVGESELYLSHDSTLLASAPDPLLSTGLIKIWDVQNQKCILNINIQEPIRSLIFSRNLKLIATYSNKKMVRVWDVRSGECRQDFSSSQDVKEFFLANPDFELFDGTAASSTFPVDELPTFSSTDDSFTRGFRVDPRCEYIAWNHEEVLWLPPEY</sequence>